<protein>
    <recommendedName>
        <fullName evidence="4">tripeptidyl-peptidase II</fullName>
        <ecNumber evidence="4">3.4.14.10</ecNumber>
    </recommendedName>
</protein>
<feature type="active site" description="Charge relay system" evidence="15">
    <location>
        <position position="306"/>
    </location>
</feature>
<dbReference type="GO" id="GO:0008240">
    <property type="term" value="F:tripeptidyl-peptidase activity"/>
    <property type="evidence" value="ECO:0007669"/>
    <property type="project" value="UniProtKB-EC"/>
</dbReference>
<dbReference type="PANTHER" id="PTHR14218">
    <property type="entry name" value="PROTEASE S8 TRIPEPTIDYL PEPTIDASE I CLN2"/>
    <property type="match status" value="1"/>
</dbReference>
<dbReference type="InterPro" id="IPR036852">
    <property type="entry name" value="Peptidase_S8/S53_dom_sf"/>
</dbReference>
<evidence type="ECO:0000256" key="2">
    <source>
        <dbReference type="ARBA" id="ARBA00002451"/>
    </source>
</evidence>
<gene>
    <name evidence="18" type="ORF">BD289DRAFT_486884</name>
</gene>
<dbReference type="InterPro" id="IPR015366">
    <property type="entry name" value="S53_propep"/>
</dbReference>
<feature type="binding site" evidence="15">
    <location>
        <position position="565"/>
    </location>
    <ligand>
        <name>Ca(2+)</name>
        <dbReference type="ChEBI" id="CHEBI:29108"/>
    </ligand>
</feature>
<keyword evidence="12" id="KW-0843">Virulence</keyword>
<dbReference type="PROSITE" id="PS00138">
    <property type="entry name" value="SUBTILASE_SER"/>
    <property type="match status" value="1"/>
</dbReference>
<dbReference type="InterPro" id="IPR000209">
    <property type="entry name" value="Peptidase_S8/S53_dom"/>
</dbReference>
<dbReference type="GO" id="GO:0046872">
    <property type="term" value="F:metal ion binding"/>
    <property type="evidence" value="ECO:0007669"/>
    <property type="project" value="UniProtKB-UniRule"/>
</dbReference>
<dbReference type="EC" id="3.4.14.10" evidence="4"/>
<dbReference type="Proteomes" id="UP000241462">
    <property type="component" value="Unassembled WGS sequence"/>
</dbReference>
<evidence type="ECO:0000313" key="19">
    <source>
        <dbReference type="Proteomes" id="UP000241462"/>
    </source>
</evidence>
<comment type="function">
    <text evidence="2">Secreted tripeptidyl-peptidase which degrades proteins at acidic pHs and is involved in virulence.</text>
</comment>
<keyword evidence="7 15" id="KW-0479">Metal-binding</keyword>
<dbReference type="InterPro" id="IPR030400">
    <property type="entry name" value="Sedolisin_dom"/>
</dbReference>
<keyword evidence="13" id="KW-0865">Zymogen</keyword>
<organism evidence="18 19">
    <name type="scientific">Coniella lustricola</name>
    <dbReference type="NCBI Taxonomy" id="2025994"/>
    <lineage>
        <taxon>Eukaryota</taxon>
        <taxon>Fungi</taxon>
        <taxon>Dikarya</taxon>
        <taxon>Ascomycota</taxon>
        <taxon>Pezizomycotina</taxon>
        <taxon>Sordariomycetes</taxon>
        <taxon>Sordariomycetidae</taxon>
        <taxon>Diaporthales</taxon>
        <taxon>Schizoparmaceae</taxon>
        <taxon>Coniella</taxon>
    </lineage>
</organism>
<dbReference type="InterPro" id="IPR050819">
    <property type="entry name" value="Tripeptidyl-peptidase_I"/>
</dbReference>
<feature type="binding site" evidence="15">
    <location>
        <position position="587"/>
    </location>
    <ligand>
        <name>Ca(2+)</name>
        <dbReference type="ChEBI" id="CHEBI:29108"/>
    </ligand>
</feature>
<keyword evidence="14" id="KW-0325">Glycoprotein</keyword>
<keyword evidence="5" id="KW-0964">Secreted</keyword>
<evidence type="ECO:0000256" key="13">
    <source>
        <dbReference type="ARBA" id="ARBA00023145"/>
    </source>
</evidence>
<evidence type="ECO:0000256" key="16">
    <source>
        <dbReference type="SAM" id="SignalP"/>
    </source>
</evidence>
<name>A0A2T2ZTL1_9PEZI</name>
<dbReference type="STRING" id="2025994.A0A2T2ZTL1"/>
<dbReference type="GO" id="GO:0006508">
    <property type="term" value="P:proteolysis"/>
    <property type="evidence" value="ECO:0007669"/>
    <property type="project" value="UniProtKB-KW"/>
</dbReference>
<evidence type="ECO:0000256" key="9">
    <source>
        <dbReference type="ARBA" id="ARBA00022801"/>
    </source>
</evidence>
<evidence type="ECO:0000256" key="8">
    <source>
        <dbReference type="ARBA" id="ARBA00022729"/>
    </source>
</evidence>
<evidence type="ECO:0000256" key="1">
    <source>
        <dbReference type="ARBA" id="ARBA00001910"/>
    </source>
</evidence>
<dbReference type="OrthoDB" id="409122at2759"/>
<dbReference type="Pfam" id="PF09286">
    <property type="entry name" value="Pro-kuma_activ"/>
    <property type="match status" value="1"/>
</dbReference>
<dbReference type="InParanoid" id="A0A2T2ZTL1"/>
<reference evidence="18 19" key="1">
    <citation type="journal article" date="2018" name="Mycol. Prog.">
        <title>Coniella lustricola, a new species from submerged detritus.</title>
        <authorList>
            <person name="Raudabaugh D.B."/>
            <person name="Iturriaga T."/>
            <person name="Carver A."/>
            <person name="Mondo S."/>
            <person name="Pangilinan J."/>
            <person name="Lipzen A."/>
            <person name="He G."/>
            <person name="Amirebrahimi M."/>
            <person name="Grigoriev I.V."/>
            <person name="Miller A.N."/>
        </authorList>
    </citation>
    <scope>NUCLEOTIDE SEQUENCE [LARGE SCALE GENOMIC DNA]</scope>
    <source>
        <strain evidence="18 19">B22-T-1</strain>
    </source>
</reference>
<dbReference type="AlphaFoldDB" id="A0A2T2ZTL1"/>
<evidence type="ECO:0000256" key="3">
    <source>
        <dbReference type="ARBA" id="ARBA00004239"/>
    </source>
</evidence>
<keyword evidence="10 15" id="KW-0720">Serine protease</keyword>
<evidence type="ECO:0000256" key="12">
    <source>
        <dbReference type="ARBA" id="ARBA00023026"/>
    </source>
</evidence>
<keyword evidence="9 15" id="KW-0378">Hydrolase</keyword>
<accession>A0A2T2ZTL1</accession>
<evidence type="ECO:0000256" key="5">
    <source>
        <dbReference type="ARBA" id="ARBA00022525"/>
    </source>
</evidence>
<proteinExistence type="predicted"/>
<evidence type="ECO:0000256" key="6">
    <source>
        <dbReference type="ARBA" id="ARBA00022670"/>
    </source>
</evidence>
<feature type="active site" description="Charge relay system" evidence="15">
    <location>
        <position position="302"/>
    </location>
</feature>
<dbReference type="PROSITE" id="PS51695">
    <property type="entry name" value="SEDOLISIN"/>
    <property type="match status" value="1"/>
</dbReference>
<dbReference type="PANTHER" id="PTHR14218:SF39">
    <property type="entry name" value="PEPTIDASE S53 DOMAIN-CONTAINING PROTEIN"/>
    <property type="match status" value="1"/>
</dbReference>
<dbReference type="GO" id="GO:0005576">
    <property type="term" value="C:extracellular region"/>
    <property type="evidence" value="ECO:0007669"/>
    <property type="project" value="UniProtKB-SubCell"/>
</dbReference>
<evidence type="ECO:0000256" key="11">
    <source>
        <dbReference type="ARBA" id="ARBA00022837"/>
    </source>
</evidence>
<feature type="signal peptide" evidence="16">
    <location>
        <begin position="1"/>
        <end position="19"/>
    </location>
</feature>
<dbReference type="Gene3D" id="3.40.50.200">
    <property type="entry name" value="Peptidase S8/S53 domain"/>
    <property type="match status" value="1"/>
</dbReference>
<evidence type="ECO:0000256" key="10">
    <source>
        <dbReference type="ARBA" id="ARBA00022825"/>
    </source>
</evidence>
<evidence type="ECO:0000313" key="18">
    <source>
        <dbReference type="EMBL" id="PSR76287.1"/>
    </source>
</evidence>
<comment type="subcellular location">
    <subcellularLocation>
        <location evidence="3">Secreted</location>
        <location evidence="3">Extracellular space</location>
    </subcellularLocation>
</comment>
<dbReference type="CDD" id="cd11377">
    <property type="entry name" value="Pro-peptidase_S53"/>
    <property type="match status" value="1"/>
</dbReference>
<feature type="domain" description="Peptidase S53" evidence="17">
    <location>
        <begin position="218"/>
        <end position="609"/>
    </location>
</feature>
<feature type="binding site" evidence="15">
    <location>
        <position position="564"/>
    </location>
    <ligand>
        <name>Ca(2+)</name>
        <dbReference type="ChEBI" id="CHEBI:29108"/>
    </ligand>
</feature>
<evidence type="ECO:0000256" key="15">
    <source>
        <dbReference type="PROSITE-ProRule" id="PRU01032"/>
    </source>
</evidence>
<dbReference type="GO" id="GO:0004252">
    <property type="term" value="F:serine-type endopeptidase activity"/>
    <property type="evidence" value="ECO:0007669"/>
    <property type="project" value="UniProtKB-UniRule"/>
</dbReference>
<evidence type="ECO:0000256" key="4">
    <source>
        <dbReference type="ARBA" id="ARBA00012462"/>
    </source>
</evidence>
<evidence type="ECO:0000256" key="7">
    <source>
        <dbReference type="ARBA" id="ARBA00022723"/>
    </source>
</evidence>
<evidence type="ECO:0000259" key="17">
    <source>
        <dbReference type="PROSITE" id="PS51695"/>
    </source>
</evidence>
<dbReference type="EMBL" id="KZ678714">
    <property type="protein sequence ID" value="PSR76287.1"/>
    <property type="molecule type" value="Genomic_DNA"/>
</dbReference>
<keyword evidence="8 16" id="KW-0732">Signal</keyword>
<dbReference type="SUPFAM" id="SSF54897">
    <property type="entry name" value="Protease propeptides/inhibitors"/>
    <property type="match status" value="1"/>
</dbReference>
<comment type="catalytic activity">
    <reaction evidence="1">
        <text>Release of an N-terminal tripeptide from a polypeptide.</text>
        <dbReference type="EC" id="3.4.14.10"/>
    </reaction>
</comment>
<keyword evidence="11 15" id="KW-0106">Calcium</keyword>
<dbReference type="CDD" id="cd04056">
    <property type="entry name" value="Peptidases_S53"/>
    <property type="match status" value="1"/>
</dbReference>
<evidence type="ECO:0000256" key="14">
    <source>
        <dbReference type="ARBA" id="ARBA00023180"/>
    </source>
</evidence>
<dbReference type="FunFam" id="3.40.50.200:FF:000015">
    <property type="entry name" value="Tripeptidyl peptidase A"/>
    <property type="match status" value="1"/>
</dbReference>
<dbReference type="InterPro" id="IPR023828">
    <property type="entry name" value="Peptidase_S8_Ser-AS"/>
</dbReference>
<keyword evidence="19" id="KW-1185">Reference proteome</keyword>
<dbReference type="SMART" id="SM00944">
    <property type="entry name" value="Pro-kuma_activ"/>
    <property type="match status" value="1"/>
</dbReference>
<feature type="chain" id="PRO_5015779107" description="tripeptidyl-peptidase II" evidence="16">
    <location>
        <begin position="20"/>
        <end position="624"/>
    </location>
</feature>
<feature type="active site" description="Charge relay system" evidence="15">
    <location>
        <position position="522"/>
    </location>
</feature>
<dbReference type="SUPFAM" id="SSF52743">
    <property type="entry name" value="Subtilisin-like"/>
    <property type="match status" value="1"/>
</dbReference>
<feature type="binding site" evidence="15">
    <location>
        <position position="589"/>
    </location>
    <ligand>
        <name>Ca(2+)</name>
        <dbReference type="ChEBI" id="CHEBI:29108"/>
    </ligand>
</feature>
<dbReference type="Pfam" id="PF00082">
    <property type="entry name" value="Peptidase_S8"/>
    <property type="match status" value="1"/>
</dbReference>
<sequence>MKSSALLLAAAVLARSALAKPIQQRSPFALKDAHFVPRRWTQVGYPEAGHSVALRIGLKQGDFAELERHLYEVSDPDHPRWGQHLKSHEVESLLRPSDKTFDLVHEWLADNGIASADLHYSPSRDWISVTVPVEQLEQMLDTKYAVYRHDDGAELVRTPKWSLPAHLHDHIDTIQPTNSWFRAKPKSVGLKVTKAFGEAPALQYYANGSVADVCDADAVTPTCIRTLYGTIDYQVQAADKNIAGLTDFLNETNNRNDTYNFLKTYRPEAAEGAYQFKFDSIANGTTAQSYSEEALEDETGVEGNLDVQNLLSVSWPTPLIAYTTGGSPPYTPDAGTSTDTNEPYLTWLEALLSESDDKLAKVISTSYDDDEQTVPLSYATRVCNDMAQLGARGVSLFYASGDDGVGPSGYCYSNDGKNTSIFLPEFPSSCPYVTSVGATGQFNPEIVAYIADEDYAGGGGFSNYFARPSYQDAVVKEYISSLGGKYAQYYNQSGRAYPDIAAQGLSDLIVWDGLTGAVGGTSAATPTAAAVFALVNDALLAAGKSTLGFLNPWLYKSGHKAFTDVTIGSAVGCEGLGDGLGFPAQAGWDAVSGWGTPQFKSILENLGVKGSFTNNAAGWSVAKA</sequence>
<keyword evidence="6 15" id="KW-0645">Protease</keyword>
<comment type="cofactor">
    <cofactor evidence="15">
        <name>Ca(2+)</name>
        <dbReference type="ChEBI" id="CHEBI:29108"/>
    </cofactor>
    <text evidence="15">Binds 1 Ca(2+) ion per subunit.</text>
</comment>